<dbReference type="InterPro" id="IPR023399">
    <property type="entry name" value="Baseplate-like_2-layer_sand"/>
</dbReference>
<accession>A0A0F9PWW4</accession>
<dbReference type="InterPro" id="IPR053982">
    <property type="entry name" value="Gp44/GpP-like_C"/>
</dbReference>
<proteinExistence type="predicted"/>
<dbReference type="InterPro" id="IPR026276">
    <property type="entry name" value="Baseplate_GpP"/>
</dbReference>
<organism evidence="3">
    <name type="scientific">marine sediment metagenome</name>
    <dbReference type="NCBI Taxonomy" id="412755"/>
    <lineage>
        <taxon>unclassified sequences</taxon>
        <taxon>metagenomes</taxon>
        <taxon>ecological metagenomes</taxon>
    </lineage>
</organism>
<dbReference type="EMBL" id="LAZR01005718">
    <property type="protein sequence ID" value="KKM97682.1"/>
    <property type="molecule type" value="Genomic_DNA"/>
</dbReference>
<dbReference type="InterPro" id="IPR049354">
    <property type="entry name" value="GpP-like_N"/>
</dbReference>
<dbReference type="Pfam" id="PF21929">
    <property type="entry name" value="GpP_4th"/>
    <property type="match status" value="1"/>
</dbReference>
<reference evidence="3" key="1">
    <citation type="journal article" date="2015" name="Nature">
        <title>Complex archaea that bridge the gap between prokaryotes and eukaryotes.</title>
        <authorList>
            <person name="Spang A."/>
            <person name="Saw J.H."/>
            <person name="Jorgensen S.L."/>
            <person name="Zaremba-Niedzwiedzka K."/>
            <person name="Martijn J."/>
            <person name="Lind A.E."/>
            <person name="van Eijk R."/>
            <person name="Schleper C."/>
            <person name="Guy L."/>
            <person name="Ettema T.J."/>
        </authorList>
    </citation>
    <scope>NUCLEOTIDE SEQUENCE</scope>
</reference>
<protein>
    <recommendedName>
        <fullName evidence="4">Prophage tail endopeptidase domain-containing protein</fullName>
    </recommendedName>
</protein>
<evidence type="ECO:0000313" key="3">
    <source>
        <dbReference type="EMBL" id="KKM97682.1"/>
    </source>
</evidence>
<sequence length="381" mass="42075">MSDRNVVIEVNGKQYSGFTGMNATASLRELSRSFVLDAVSDSKQHVPFKRDDKCKIYIGEEKFLTGFVEEITTSGTKSSHKIAIVGRDKLADLVDSRINVLGDLRPPVSLQRCIEHVINHLGLDVKVIDDVGGEYVRFYGLENWATGFSGKVARELQLFTEAEDLATPEPGGKALDYVMGLALKRHSLLVPTANGDLMVTRASGKEIDAAITHIDGDDNNNVLTYTFKDSGLKRFGKYIDISQFNIIAANESGSVTAGKIVDNRGIATDEQVRQTRQLVFESEVASSEGEAQDRSAWELAIRRARGRFYQCNVDGYKNQTGKNWAVGTILPVVDEFVVKGGLKEEMILDKVIFSLDKDSGHSSNLRFVNRDVYQLEAIGNV</sequence>
<feature type="domain" description="Baseplate hub protein gp44/GpP-like C-terminal" evidence="2">
    <location>
        <begin position="289"/>
        <end position="376"/>
    </location>
</feature>
<comment type="caution">
    <text evidence="3">The sequence shown here is derived from an EMBL/GenBank/DDBJ whole genome shotgun (WGS) entry which is preliminary data.</text>
</comment>
<feature type="domain" description="Baseplate hub protein gp44-like N-terminal" evidence="1">
    <location>
        <begin position="6"/>
        <end position="88"/>
    </location>
</feature>
<name>A0A0F9PWW4_9ZZZZ</name>
<dbReference type="Gene3D" id="3.55.50.10">
    <property type="entry name" value="Baseplate protein-like domains"/>
    <property type="match status" value="1"/>
</dbReference>
<dbReference type="SUPFAM" id="SSF69279">
    <property type="entry name" value="Phage tail proteins"/>
    <property type="match status" value="2"/>
</dbReference>
<dbReference type="Pfam" id="PF21683">
    <property type="entry name" value="GpP-like_1st"/>
    <property type="match status" value="1"/>
</dbReference>
<dbReference type="PIRSF" id="PIRSF004440">
    <property type="entry name" value="GpP"/>
    <property type="match status" value="1"/>
</dbReference>
<gene>
    <name evidence="3" type="ORF">LCGC14_1165600</name>
</gene>
<dbReference type="Gene3D" id="3.30.1920.10">
    <property type="entry name" value="Baseplate protein-like domains - 2 layer sandwich fold"/>
    <property type="match status" value="1"/>
</dbReference>
<evidence type="ECO:0000259" key="1">
    <source>
        <dbReference type="Pfam" id="PF21683"/>
    </source>
</evidence>
<dbReference type="AlphaFoldDB" id="A0A0F9PWW4"/>
<evidence type="ECO:0008006" key="4">
    <source>
        <dbReference type="Google" id="ProtNLM"/>
    </source>
</evidence>
<evidence type="ECO:0000259" key="2">
    <source>
        <dbReference type="Pfam" id="PF21929"/>
    </source>
</evidence>
<dbReference type="Gene3D" id="2.30.300.10">
    <property type="entry name" value="Baseplate protein-like domain - beta roll fold"/>
    <property type="match status" value="1"/>
</dbReference>